<dbReference type="PANTHER" id="PTHR42932">
    <property type="entry name" value="GENERAL STRESS PROTEIN 20U"/>
    <property type="match status" value="1"/>
</dbReference>
<dbReference type="GO" id="GO:0016722">
    <property type="term" value="F:oxidoreductase activity, acting on metal ions"/>
    <property type="evidence" value="ECO:0007669"/>
    <property type="project" value="InterPro"/>
</dbReference>
<dbReference type="PIRSF" id="PIRSF005900">
    <property type="entry name" value="Dps"/>
    <property type="match status" value="1"/>
</dbReference>
<dbReference type="InterPro" id="IPR023188">
    <property type="entry name" value="DPS_DNA-bd_CS"/>
</dbReference>
<accession>A0A8J7SEG0</accession>
<dbReference type="SUPFAM" id="SSF47240">
    <property type="entry name" value="Ferritin-like"/>
    <property type="match status" value="1"/>
</dbReference>
<organism evidence="4 5">
    <name type="scientific">Thermohalobaculum xanthum</name>
    <dbReference type="NCBI Taxonomy" id="2753746"/>
    <lineage>
        <taxon>Bacteria</taxon>
        <taxon>Pseudomonadati</taxon>
        <taxon>Pseudomonadota</taxon>
        <taxon>Alphaproteobacteria</taxon>
        <taxon>Rhodobacterales</taxon>
        <taxon>Paracoccaceae</taxon>
        <taxon>Thermohalobaculum</taxon>
    </lineage>
</organism>
<dbReference type="GO" id="GO:0008199">
    <property type="term" value="F:ferric iron binding"/>
    <property type="evidence" value="ECO:0007669"/>
    <property type="project" value="InterPro"/>
</dbReference>
<feature type="domain" description="Ferritin/DPS" evidence="3">
    <location>
        <begin position="3"/>
        <end position="124"/>
    </location>
</feature>
<dbReference type="InterPro" id="IPR009078">
    <property type="entry name" value="Ferritin-like_SF"/>
</dbReference>
<dbReference type="Gene3D" id="1.20.1260.10">
    <property type="match status" value="1"/>
</dbReference>
<dbReference type="Proteomes" id="UP000655420">
    <property type="component" value="Unassembled WGS sequence"/>
</dbReference>
<evidence type="ECO:0000256" key="1">
    <source>
        <dbReference type="ARBA" id="ARBA00009497"/>
    </source>
</evidence>
<protein>
    <submittedName>
        <fullName evidence="4">DNA starvation/stationary phase protection protein</fullName>
    </submittedName>
</protein>
<sequence length="127" mass="14197">MLKTQSCHWNVVGPLFQPIHELTEAQYRDLFEAIDTLAERIRALGEFAPVSFTDMLTHAELSEEERLRPASGMLAQLIDDHETLARRLRELAALAGDHGDGATEDLANARLAFHEQAAWMLRATASD</sequence>
<name>A0A8J7SEG0_9RHOB</name>
<dbReference type="PROSITE" id="PS00819">
    <property type="entry name" value="DPS_2"/>
    <property type="match status" value="1"/>
</dbReference>
<comment type="caution">
    <text evidence="4">The sequence shown here is derived from an EMBL/GenBank/DDBJ whole genome shotgun (WGS) entry which is preliminary data.</text>
</comment>
<reference evidence="4" key="1">
    <citation type="submission" date="2020-12" db="EMBL/GenBank/DDBJ databases">
        <title>Bacterial taxonomy.</title>
        <authorList>
            <person name="Pan X."/>
        </authorList>
    </citation>
    <scope>NUCLEOTIDE SEQUENCE</scope>
    <source>
        <strain evidence="4">M0105</strain>
    </source>
</reference>
<dbReference type="InterPro" id="IPR008331">
    <property type="entry name" value="Ferritin_DPS_dom"/>
</dbReference>
<dbReference type="CDD" id="cd01043">
    <property type="entry name" value="DPS"/>
    <property type="match status" value="1"/>
</dbReference>
<evidence type="ECO:0000313" key="5">
    <source>
        <dbReference type="Proteomes" id="UP000655420"/>
    </source>
</evidence>
<dbReference type="PANTHER" id="PTHR42932:SF3">
    <property type="entry name" value="DNA PROTECTION DURING STARVATION PROTEIN"/>
    <property type="match status" value="1"/>
</dbReference>
<dbReference type="InterPro" id="IPR002177">
    <property type="entry name" value="DPS_DNA-bd"/>
</dbReference>
<evidence type="ECO:0000256" key="2">
    <source>
        <dbReference type="RuleBase" id="RU003875"/>
    </source>
</evidence>
<evidence type="ECO:0000313" key="4">
    <source>
        <dbReference type="EMBL" id="MBK0399793.1"/>
    </source>
</evidence>
<dbReference type="EMBL" id="JAEHHL010000006">
    <property type="protein sequence ID" value="MBK0399793.1"/>
    <property type="molecule type" value="Genomic_DNA"/>
</dbReference>
<comment type="similarity">
    <text evidence="1 2">Belongs to the Dps family.</text>
</comment>
<dbReference type="PRINTS" id="PR01346">
    <property type="entry name" value="HELNAPAPROT"/>
</dbReference>
<keyword evidence="5" id="KW-1185">Reference proteome</keyword>
<evidence type="ECO:0000259" key="3">
    <source>
        <dbReference type="Pfam" id="PF00210"/>
    </source>
</evidence>
<dbReference type="AlphaFoldDB" id="A0A8J7SEG0"/>
<dbReference type="InterPro" id="IPR012347">
    <property type="entry name" value="Ferritin-like"/>
</dbReference>
<gene>
    <name evidence="4" type="ORF">H0I76_11380</name>
</gene>
<dbReference type="Pfam" id="PF00210">
    <property type="entry name" value="Ferritin"/>
    <property type="match status" value="1"/>
</dbReference>
<proteinExistence type="inferred from homology"/>